<evidence type="ECO:0000313" key="7">
    <source>
        <dbReference type="Proteomes" id="UP000474175"/>
    </source>
</evidence>
<evidence type="ECO:0000256" key="4">
    <source>
        <dbReference type="ARBA" id="ARBA00022898"/>
    </source>
</evidence>
<keyword evidence="2 6" id="KW-0032">Aminotransferase</keyword>
<dbReference type="InterPro" id="IPR015424">
    <property type="entry name" value="PyrdxlP-dep_Trfase"/>
</dbReference>
<comment type="caution">
    <text evidence="6">The sequence shown here is derived from an EMBL/GenBank/DDBJ whole genome shotgun (WGS) entry which is preliminary data.</text>
</comment>
<keyword evidence="7" id="KW-1185">Reference proteome</keyword>
<evidence type="ECO:0000259" key="5">
    <source>
        <dbReference type="Pfam" id="PF00155"/>
    </source>
</evidence>
<dbReference type="PANTHER" id="PTHR42790:SF9">
    <property type="entry name" value="GNTR FAMILY REGULATORY PROTEIN"/>
    <property type="match status" value="1"/>
</dbReference>
<dbReference type="EMBL" id="JAAFZH010000002">
    <property type="protein sequence ID" value="NDU94389.1"/>
    <property type="molecule type" value="Genomic_DNA"/>
</dbReference>
<feature type="domain" description="Aminotransferase class I/classII large" evidence="5">
    <location>
        <begin position="5"/>
        <end position="91"/>
    </location>
</feature>
<dbReference type="RefSeq" id="WP_163944310.1">
    <property type="nucleotide sequence ID" value="NZ_JAAFZH010000002.1"/>
</dbReference>
<keyword evidence="4" id="KW-0663">Pyridoxal phosphate</keyword>
<comment type="cofactor">
    <cofactor evidence="1">
        <name>pyridoxal 5'-phosphate</name>
        <dbReference type="ChEBI" id="CHEBI:597326"/>
    </cofactor>
</comment>
<evidence type="ECO:0000256" key="3">
    <source>
        <dbReference type="ARBA" id="ARBA00022679"/>
    </source>
</evidence>
<gene>
    <name evidence="6" type="ORF">GK108_05845</name>
</gene>
<accession>A0A6L9LC25</accession>
<dbReference type="InterPro" id="IPR015422">
    <property type="entry name" value="PyrdxlP-dep_Trfase_small"/>
</dbReference>
<dbReference type="Pfam" id="PF00155">
    <property type="entry name" value="Aminotran_1_2"/>
    <property type="match status" value="1"/>
</dbReference>
<dbReference type="InterPro" id="IPR004839">
    <property type="entry name" value="Aminotransferase_I/II_large"/>
</dbReference>
<dbReference type="AlphaFoldDB" id="A0A6L9LC25"/>
<dbReference type="PANTHER" id="PTHR42790">
    <property type="entry name" value="AMINOTRANSFERASE"/>
    <property type="match status" value="1"/>
</dbReference>
<dbReference type="InterPro" id="IPR050859">
    <property type="entry name" value="Class-I_PLP-dep_aminotransf"/>
</dbReference>
<name>A0A6L9LC25_9BACT</name>
<dbReference type="Proteomes" id="UP000474175">
    <property type="component" value="Unassembled WGS sequence"/>
</dbReference>
<dbReference type="Gene3D" id="3.90.1150.10">
    <property type="entry name" value="Aspartate Aminotransferase, domain 1"/>
    <property type="match status" value="1"/>
</dbReference>
<dbReference type="GO" id="GO:0008483">
    <property type="term" value="F:transaminase activity"/>
    <property type="evidence" value="ECO:0007669"/>
    <property type="project" value="UniProtKB-KW"/>
</dbReference>
<evidence type="ECO:0000256" key="2">
    <source>
        <dbReference type="ARBA" id="ARBA00022576"/>
    </source>
</evidence>
<keyword evidence="3 6" id="KW-0808">Transferase</keyword>
<proteinExistence type="predicted"/>
<protein>
    <submittedName>
        <fullName evidence="6">Aminotransferase class I/II-fold pyridoxal phosphate-dependent enzyme</fullName>
    </submittedName>
</protein>
<evidence type="ECO:0000256" key="1">
    <source>
        <dbReference type="ARBA" id="ARBA00001933"/>
    </source>
</evidence>
<organism evidence="6 7">
    <name type="scientific">Spirosoma terrae</name>
    <dbReference type="NCBI Taxonomy" id="1968276"/>
    <lineage>
        <taxon>Bacteria</taxon>
        <taxon>Pseudomonadati</taxon>
        <taxon>Bacteroidota</taxon>
        <taxon>Cytophagia</taxon>
        <taxon>Cytophagales</taxon>
        <taxon>Cytophagaceae</taxon>
        <taxon>Spirosoma</taxon>
    </lineage>
</organism>
<reference evidence="6 7" key="1">
    <citation type="submission" date="2020-02" db="EMBL/GenBank/DDBJ databases">
        <title>Draft genome sequence of two Spirosoma agri KCTC 52727 and Spirosoma terrae KCTC 52035.</title>
        <authorList>
            <person name="Rojas J."/>
            <person name="Ambika Manirajan B."/>
            <person name="Suarez C."/>
            <person name="Ratering S."/>
            <person name="Schnell S."/>
        </authorList>
    </citation>
    <scope>NUCLEOTIDE SEQUENCE [LARGE SCALE GENOMIC DNA]</scope>
    <source>
        <strain evidence="6 7">KCTC 52035</strain>
    </source>
</reference>
<dbReference type="SUPFAM" id="SSF53383">
    <property type="entry name" value="PLP-dependent transferases"/>
    <property type="match status" value="1"/>
</dbReference>
<dbReference type="GO" id="GO:1901605">
    <property type="term" value="P:alpha-amino acid metabolic process"/>
    <property type="evidence" value="ECO:0007669"/>
    <property type="project" value="TreeGrafter"/>
</dbReference>
<sequence>MGDRYESHLRKLRQTLRINSLQYRRAIAEYFPAETRISQPQGGFFLWVELDKRISTVELYKMALKQGISIAPGRMFTLQNQFDNCMRLRYGLPWSDQLEHTLKTLGTLAKSLYTL</sequence>
<evidence type="ECO:0000313" key="6">
    <source>
        <dbReference type="EMBL" id="NDU94389.1"/>
    </source>
</evidence>
<dbReference type="GO" id="GO:0030170">
    <property type="term" value="F:pyridoxal phosphate binding"/>
    <property type="evidence" value="ECO:0007669"/>
    <property type="project" value="InterPro"/>
</dbReference>